<evidence type="ECO:0000313" key="6">
    <source>
        <dbReference type="Proteomes" id="UP000006094"/>
    </source>
</evidence>
<reference evidence="5 6" key="1">
    <citation type="journal article" date="2012" name="PLoS ONE">
        <title>The purine-utilizing bacterium Clostridium acidurici 9a: a genome-guided metabolic reconsideration.</title>
        <authorList>
            <person name="Hartwich K."/>
            <person name="Poehlein A."/>
            <person name="Daniel R."/>
        </authorList>
    </citation>
    <scope>NUCLEOTIDE SEQUENCE [LARGE SCALE GENOMIC DNA]</scope>
    <source>
        <strain evidence="6">ATCC 7906 / DSM 604 / BCRC 14475 / CIP 104303 / KCTC 5404 / NCIMB 10678 / 9a</strain>
    </source>
</reference>
<dbReference type="NCBIfam" id="TIGR02481">
    <property type="entry name" value="hemeryth_dom"/>
    <property type="match status" value="1"/>
</dbReference>
<dbReference type="SUPFAM" id="SSF47188">
    <property type="entry name" value="Hemerythrin-like"/>
    <property type="match status" value="1"/>
</dbReference>
<dbReference type="PANTHER" id="PTHR37164:SF1">
    <property type="entry name" value="BACTERIOHEMERYTHRIN"/>
    <property type="match status" value="1"/>
</dbReference>
<dbReference type="eggNOG" id="COG2703">
    <property type="taxonomic scope" value="Bacteria"/>
</dbReference>
<proteinExistence type="inferred from homology"/>
<sequence length="131" mass="15673">MLFKWKDEFNTGIDEIDLQHRKLFELGSEIYVLATLKDGLDHYDEIIKILDELKNYAVYHFDFEEKYMSSKNFSYLDEHKKLHSAFIDKISSIESKDVDDKQKTVLLQLLDFTANWIGNHILKEDFKYKDL</sequence>
<evidence type="ECO:0000256" key="3">
    <source>
        <dbReference type="ARBA" id="ARBA00023004"/>
    </source>
</evidence>
<dbReference type="AlphaFoldDB" id="K0AYK2"/>
<keyword evidence="3" id="KW-0408">Iron</keyword>
<dbReference type="InterPro" id="IPR012312">
    <property type="entry name" value="Hemerythrin-like"/>
</dbReference>
<keyword evidence="6" id="KW-1185">Reference proteome</keyword>
<evidence type="ECO:0000256" key="1">
    <source>
        <dbReference type="ARBA" id="ARBA00010587"/>
    </source>
</evidence>
<dbReference type="InterPro" id="IPR050669">
    <property type="entry name" value="Hemerythrin"/>
</dbReference>
<gene>
    <name evidence="5" type="ordered locus">Curi_c18420</name>
</gene>
<dbReference type="InterPro" id="IPR012827">
    <property type="entry name" value="Hemerythrin_metal-bd"/>
</dbReference>
<dbReference type="PROSITE" id="PS00550">
    <property type="entry name" value="HEMERYTHRINS"/>
    <property type="match status" value="1"/>
</dbReference>
<dbReference type="GO" id="GO:0046872">
    <property type="term" value="F:metal ion binding"/>
    <property type="evidence" value="ECO:0007669"/>
    <property type="project" value="UniProtKB-KW"/>
</dbReference>
<dbReference type="InterPro" id="IPR016131">
    <property type="entry name" value="Haemerythrin_Fe_BS"/>
</dbReference>
<dbReference type="NCBIfam" id="NF033749">
    <property type="entry name" value="bact_hemeryth"/>
    <property type="match status" value="1"/>
</dbReference>
<dbReference type="RefSeq" id="WP_014967984.1">
    <property type="nucleotide sequence ID" value="NC_018664.1"/>
</dbReference>
<protein>
    <submittedName>
        <fullName evidence="5">Bacteriohemerythrin</fullName>
    </submittedName>
</protein>
<dbReference type="OrthoDB" id="9797092at2"/>
<accession>K0AYK2</accession>
<dbReference type="Gene3D" id="1.20.120.50">
    <property type="entry name" value="Hemerythrin-like"/>
    <property type="match status" value="1"/>
</dbReference>
<name>K0AYK2_GOTA9</name>
<organism evidence="5 6">
    <name type="scientific">Gottschalkia acidurici (strain ATCC 7906 / DSM 604 / BCRC 14475 / CIP 104303 / KCTC 5404 / NCIMB 10678 / 9a)</name>
    <name type="common">Clostridium acidurici</name>
    <dbReference type="NCBI Taxonomy" id="1128398"/>
    <lineage>
        <taxon>Bacteria</taxon>
        <taxon>Bacillati</taxon>
        <taxon>Bacillota</taxon>
        <taxon>Tissierellia</taxon>
        <taxon>Tissierellales</taxon>
        <taxon>Gottschalkiaceae</taxon>
        <taxon>Gottschalkia</taxon>
    </lineage>
</organism>
<dbReference type="KEGG" id="cad:Curi_c18420"/>
<dbReference type="InterPro" id="IPR035938">
    <property type="entry name" value="Hemerythrin-like_sf"/>
</dbReference>
<comment type="similarity">
    <text evidence="1">Belongs to the hemerythrin family.</text>
</comment>
<keyword evidence="2" id="KW-0479">Metal-binding</keyword>
<feature type="domain" description="Hemerythrin-like" evidence="4">
    <location>
        <begin position="11"/>
        <end position="129"/>
    </location>
</feature>
<dbReference type="Pfam" id="PF01814">
    <property type="entry name" value="Hemerythrin"/>
    <property type="match status" value="1"/>
</dbReference>
<dbReference type="STRING" id="1128398.Curi_c18420"/>
<evidence type="ECO:0000259" key="4">
    <source>
        <dbReference type="Pfam" id="PF01814"/>
    </source>
</evidence>
<dbReference type="EMBL" id="CP003326">
    <property type="protein sequence ID" value="AFS78848.1"/>
    <property type="molecule type" value="Genomic_DNA"/>
</dbReference>
<dbReference type="Proteomes" id="UP000006094">
    <property type="component" value="Chromosome"/>
</dbReference>
<dbReference type="CDD" id="cd12107">
    <property type="entry name" value="Hemerythrin"/>
    <property type="match status" value="1"/>
</dbReference>
<dbReference type="PANTHER" id="PTHR37164">
    <property type="entry name" value="BACTERIOHEMERYTHRIN"/>
    <property type="match status" value="1"/>
</dbReference>
<evidence type="ECO:0000256" key="2">
    <source>
        <dbReference type="ARBA" id="ARBA00022723"/>
    </source>
</evidence>
<dbReference type="HOGENOM" id="CLU_086902_2_0_9"/>
<evidence type="ECO:0000313" key="5">
    <source>
        <dbReference type="EMBL" id="AFS78848.1"/>
    </source>
</evidence>